<gene>
    <name evidence="7" type="ORF">GCM10010517_36520</name>
</gene>
<dbReference type="PIRSF" id="PIRSF000102">
    <property type="entry name" value="Lac_mal_DH"/>
    <property type="match status" value="1"/>
</dbReference>
<dbReference type="InterPro" id="IPR001236">
    <property type="entry name" value="Lactate/malate_DH_N"/>
</dbReference>
<feature type="domain" description="Lactate/malate dehydrogenase C-terminal" evidence="6">
    <location>
        <begin position="147"/>
        <end position="200"/>
    </location>
</feature>
<evidence type="ECO:0000256" key="1">
    <source>
        <dbReference type="ARBA" id="ARBA00006054"/>
    </source>
</evidence>
<evidence type="ECO:0008006" key="9">
    <source>
        <dbReference type="Google" id="ProtNLM"/>
    </source>
</evidence>
<evidence type="ECO:0000256" key="4">
    <source>
        <dbReference type="RuleBase" id="RU003369"/>
    </source>
</evidence>
<evidence type="ECO:0000256" key="2">
    <source>
        <dbReference type="ARBA" id="ARBA00023002"/>
    </source>
</evidence>
<dbReference type="Gene3D" id="3.40.50.720">
    <property type="entry name" value="NAD(P)-binding Rossmann-like Domain"/>
    <property type="match status" value="1"/>
</dbReference>
<dbReference type="InterPro" id="IPR015955">
    <property type="entry name" value="Lactate_DH/Glyco_Ohase_4_C"/>
</dbReference>
<evidence type="ECO:0000256" key="3">
    <source>
        <dbReference type="ARBA" id="ARBA00023027"/>
    </source>
</evidence>
<accession>A0ABN3VY80</accession>
<organism evidence="7 8">
    <name type="scientific">Streptosporangium fragile</name>
    <dbReference type="NCBI Taxonomy" id="46186"/>
    <lineage>
        <taxon>Bacteria</taxon>
        <taxon>Bacillati</taxon>
        <taxon>Actinomycetota</taxon>
        <taxon>Actinomycetes</taxon>
        <taxon>Streptosporangiales</taxon>
        <taxon>Streptosporangiaceae</taxon>
        <taxon>Streptosporangium</taxon>
    </lineage>
</organism>
<protein>
    <recommendedName>
        <fullName evidence="9">Lactate dehydrogenase</fullName>
    </recommendedName>
</protein>
<dbReference type="PANTHER" id="PTHR43128:SF16">
    <property type="entry name" value="L-LACTATE DEHYDROGENASE"/>
    <property type="match status" value="1"/>
</dbReference>
<keyword evidence="3" id="KW-0520">NAD</keyword>
<dbReference type="Gene3D" id="3.90.110.10">
    <property type="entry name" value="Lactate dehydrogenase/glycoside hydrolase, family 4, C-terminal"/>
    <property type="match status" value="1"/>
</dbReference>
<evidence type="ECO:0000259" key="5">
    <source>
        <dbReference type="Pfam" id="PF00056"/>
    </source>
</evidence>
<dbReference type="SUPFAM" id="SSF56327">
    <property type="entry name" value="LDH C-terminal domain-like"/>
    <property type="match status" value="1"/>
</dbReference>
<dbReference type="RefSeq" id="WP_344972818.1">
    <property type="nucleotide sequence ID" value="NZ_BAAAVI010000024.1"/>
</dbReference>
<dbReference type="InterPro" id="IPR022383">
    <property type="entry name" value="Lactate/malate_DH_C"/>
</dbReference>
<dbReference type="InterPro" id="IPR036291">
    <property type="entry name" value="NAD(P)-bd_dom_sf"/>
</dbReference>
<dbReference type="EMBL" id="BAAAVI010000024">
    <property type="protein sequence ID" value="GAA2875604.1"/>
    <property type="molecule type" value="Genomic_DNA"/>
</dbReference>
<dbReference type="Pfam" id="PF02866">
    <property type="entry name" value="Ldh_1_C"/>
    <property type="match status" value="1"/>
</dbReference>
<keyword evidence="8" id="KW-1185">Reference proteome</keyword>
<evidence type="ECO:0000259" key="6">
    <source>
        <dbReference type="Pfam" id="PF02866"/>
    </source>
</evidence>
<dbReference type="Pfam" id="PF00056">
    <property type="entry name" value="Ldh_1_N"/>
    <property type="match status" value="1"/>
</dbReference>
<sequence length="296" mass="30441">MSPVEAVGVVGAGAVGQAVTAALVTSGLPSRLLLASRTEEQAAALAADLDDMRQTVASPVRPSPCRVGDLVDCSAVVVAVRASFTNTRGRDIRMGGAAANAPVIRALGEVLRGYAGTVLVVTNPVDLMTRLLAETSGCARVYGVGSNLDTARYRLALARLLGVPPDAVRGHVIGEHGDAAVVCASATTVHGRPVEVPVQQIRGELRTRPGRISAGVGRTRSGPAGAVLSTLRKALGLDDGVEELSAPYGGGWLGVPLRFTAGRPVPCLPDLDPAEQDQFAAADAKLRAAYQAIRHP</sequence>
<name>A0ABN3VY80_9ACTN</name>
<dbReference type="PANTHER" id="PTHR43128">
    <property type="entry name" value="L-2-HYDROXYCARBOXYLATE DEHYDROGENASE (NAD(P)(+))"/>
    <property type="match status" value="1"/>
</dbReference>
<reference evidence="7 8" key="1">
    <citation type="journal article" date="2019" name="Int. J. Syst. Evol. Microbiol.">
        <title>The Global Catalogue of Microorganisms (GCM) 10K type strain sequencing project: providing services to taxonomists for standard genome sequencing and annotation.</title>
        <authorList>
            <consortium name="The Broad Institute Genomics Platform"/>
            <consortium name="The Broad Institute Genome Sequencing Center for Infectious Disease"/>
            <person name="Wu L."/>
            <person name="Ma J."/>
        </authorList>
    </citation>
    <scope>NUCLEOTIDE SEQUENCE [LARGE SCALE GENOMIC DNA]</scope>
    <source>
        <strain evidence="7 8">JCM 6242</strain>
    </source>
</reference>
<dbReference type="Proteomes" id="UP001500831">
    <property type="component" value="Unassembled WGS sequence"/>
</dbReference>
<dbReference type="SUPFAM" id="SSF51735">
    <property type="entry name" value="NAD(P)-binding Rossmann-fold domains"/>
    <property type="match status" value="1"/>
</dbReference>
<evidence type="ECO:0000313" key="7">
    <source>
        <dbReference type="EMBL" id="GAA2875604.1"/>
    </source>
</evidence>
<comment type="similarity">
    <text evidence="1">Belongs to the LDH/MDH superfamily. LDH family.</text>
</comment>
<evidence type="ECO:0000313" key="8">
    <source>
        <dbReference type="Proteomes" id="UP001500831"/>
    </source>
</evidence>
<comment type="caution">
    <text evidence="7">The sequence shown here is derived from an EMBL/GenBank/DDBJ whole genome shotgun (WGS) entry which is preliminary data.</text>
</comment>
<proteinExistence type="inferred from homology"/>
<feature type="domain" description="Lactate/malate dehydrogenase N-terminal" evidence="5">
    <location>
        <begin position="7"/>
        <end position="138"/>
    </location>
</feature>
<dbReference type="InterPro" id="IPR001557">
    <property type="entry name" value="L-lactate/malate_DH"/>
</dbReference>
<dbReference type="PRINTS" id="PR00086">
    <property type="entry name" value="LLDHDRGNASE"/>
</dbReference>
<keyword evidence="2 4" id="KW-0560">Oxidoreductase</keyword>